<accession>A0A3P7NYM2</accession>
<gene>
    <name evidence="2" type="ORF">PATL70BA_2439</name>
</gene>
<sequence length="91" mass="10903">MISQGQTLLAFNNENPQKKAPRDFTKKNRNVKDKSNIYLIEKMWMLDDLLDTAVEEYRTYKRNSQKNDVSYDGISQIYRSLYIDIIKREYS</sequence>
<feature type="region of interest" description="Disordered" evidence="1">
    <location>
        <begin position="1"/>
        <end position="27"/>
    </location>
</feature>
<keyword evidence="3" id="KW-1185">Reference proteome</keyword>
<protein>
    <submittedName>
        <fullName evidence="2">Uncharacterized protein</fullName>
    </submittedName>
</protein>
<organism evidence="2 3">
    <name type="scientific">Petrocella atlantisensis</name>
    <dbReference type="NCBI Taxonomy" id="2173034"/>
    <lineage>
        <taxon>Bacteria</taxon>
        <taxon>Bacillati</taxon>
        <taxon>Bacillota</taxon>
        <taxon>Clostridia</taxon>
        <taxon>Lachnospirales</taxon>
        <taxon>Vallitaleaceae</taxon>
        <taxon>Petrocella</taxon>
    </lineage>
</organism>
<name>A0A3P7NYM2_9FIRM</name>
<proteinExistence type="predicted"/>
<dbReference type="EMBL" id="LR130778">
    <property type="protein sequence ID" value="VDN48334.1"/>
    <property type="molecule type" value="Genomic_DNA"/>
</dbReference>
<dbReference type="AlphaFoldDB" id="A0A3P7NYM2"/>
<evidence type="ECO:0000256" key="1">
    <source>
        <dbReference type="SAM" id="MobiDB-lite"/>
    </source>
</evidence>
<dbReference type="Proteomes" id="UP000279029">
    <property type="component" value="Chromosome"/>
</dbReference>
<feature type="compositionally biased region" description="Basic and acidic residues" evidence="1">
    <location>
        <begin position="16"/>
        <end position="27"/>
    </location>
</feature>
<evidence type="ECO:0000313" key="2">
    <source>
        <dbReference type="EMBL" id="VDN48334.1"/>
    </source>
</evidence>
<feature type="compositionally biased region" description="Polar residues" evidence="1">
    <location>
        <begin position="1"/>
        <end position="15"/>
    </location>
</feature>
<evidence type="ECO:0000313" key="3">
    <source>
        <dbReference type="Proteomes" id="UP000279029"/>
    </source>
</evidence>
<reference evidence="2 3" key="1">
    <citation type="submission" date="2018-09" db="EMBL/GenBank/DDBJ databases">
        <authorList>
            <person name="Postec A."/>
        </authorList>
    </citation>
    <scope>NUCLEOTIDE SEQUENCE [LARGE SCALE GENOMIC DNA]</scope>
    <source>
        <strain evidence="2">70B-A</strain>
    </source>
</reference>
<dbReference type="KEGG" id="cbar:PATL70BA_2439"/>